<evidence type="ECO:0000256" key="2">
    <source>
        <dbReference type="ARBA" id="ARBA00022428"/>
    </source>
</evidence>
<feature type="transmembrane region" description="Helical" evidence="8">
    <location>
        <begin position="157"/>
        <end position="177"/>
    </location>
</feature>
<feature type="transmembrane region" description="Helical" evidence="8">
    <location>
        <begin position="131"/>
        <end position="150"/>
    </location>
</feature>
<dbReference type="PANTHER" id="PTHR13929">
    <property type="entry name" value="1,4-DIHYDROXY-2-NAPHTHOATE OCTAPRENYLTRANSFERASE"/>
    <property type="match status" value="1"/>
</dbReference>
<keyword evidence="5 8" id="KW-0812">Transmembrane</keyword>
<feature type="transmembrane region" description="Helical" evidence="8">
    <location>
        <begin position="53"/>
        <end position="70"/>
    </location>
</feature>
<dbReference type="InterPro" id="IPR004657">
    <property type="entry name" value="MenA"/>
</dbReference>
<keyword evidence="2 8" id="KW-0474">Menaquinone biosynthesis</keyword>
<dbReference type="GO" id="GO:0046428">
    <property type="term" value="F:1,4-dihydroxy-2-naphthoate polyprenyltransferase activity"/>
    <property type="evidence" value="ECO:0007669"/>
    <property type="project" value="UniProtKB-UniRule"/>
</dbReference>
<evidence type="ECO:0000313" key="11">
    <source>
        <dbReference type="Proteomes" id="UP000017142"/>
    </source>
</evidence>
<evidence type="ECO:0000256" key="5">
    <source>
        <dbReference type="ARBA" id="ARBA00022692"/>
    </source>
</evidence>
<evidence type="ECO:0000256" key="7">
    <source>
        <dbReference type="ARBA" id="ARBA00023136"/>
    </source>
</evidence>
<comment type="similarity">
    <text evidence="8">Belongs to the MenA family. Type 1 subfamily.</text>
</comment>
<dbReference type="GO" id="GO:0009234">
    <property type="term" value="P:menaquinone biosynthetic process"/>
    <property type="evidence" value="ECO:0007669"/>
    <property type="project" value="UniProtKB-UniRule"/>
</dbReference>
<protein>
    <recommendedName>
        <fullName evidence="8 9">1,4-dihydroxy-2-naphthoate octaprenyltransferase</fullName>
        <shortName evidence="8">DHNA-octaprenyltransferase</shortName>
        <ecNumber evidence="8 9">2.5.1.74</ecNumber>
    </recommendedName>
</protein>
<keyword evidence="3 8" id="KW-1003">Cell membrane</keyword>
<feature type="transmembrane region" description="Helical" evidence="8">
    <location>
        <begin position="77"/>
        <end position="96"/>
    </location>
</feature>
<keyword evidence="6 8" id="KW-1133">Transmembrane helix</keyword>
<evidence type="ECO:0000256" key="1">
    <source>
        <dbReference type="ARBA" id="ARBA00004141"/>
    </source>
</evidence>
<dbReference type="AlphaFoldDB" id="A0AAV3K9U0"/>
<sequence>MPPTVVFITVTRLYFPRTERATIWLIPWPINTMTQLTHSSKTQAWLDSLRPKTLPLAFASIVTGTVIACWHSNFKPGVALLTLITAGLLQILSNLANDYGDAVKGSDKEDRIGPLRGIQTGAISLPELRKALLIIVALTAISGSALVALACEKPVDIVVFLALGLLAILAAITYTVGNRPYGYIGLGDISVLIFFGWLSVAGSYYLQTGHFDSSVILPATACGLLAVAVLNINNLRDIDSDRENGKNTLAVRLGAHKARRYHMVLLMTAPVCLALFAMLYLHTLAGWLFILALPLLVKQGRYVMRETTAFSMRPMLEKTVKGALLTNLLFAVGVLLS</sequence>
<dbReference type="Proteomes" id="UP000017142">
    <property type="component" value="Unassembled WGS sequence"/>
</dbReference>
<feature type="transmembrane region" description="Helical" evidence="8">
    <location>
        <begin position="213"/>
        <end position="232"/>
    </location>
</feature>
<keyword evidence="4 8" id="KW-0808">Transferase</keyword>
<dbReference type="PANTHER" id="PTHR13929:SF0">
    <property type="entry name" value="UBIA PRENYLTRANSFERASE DOMAIN-CONTAINING PROTEIN 1"/>
    <property type="match status" value="1"/>
</dbReference>
<comment type="subcellular location">
    <subcellularLocation>
        <location evidence="8">Cell membrane</location>
        <topology evidence="8">Multi-pass membrane protein</topology>
    </subcellularLocation>
    <subcellularLocation>
        <location evidence="1">Membrane</location>
        <topology evidence="1">Multi-pass membrane protein</topology>
    </subcellularLocation>
</comment>
<dbReference type="Gene3D" id="1.20.120.1780">
    <property type="entry name" value="UbiA prenyltransferase"/>
    <property type="match status" value="1"/>
</dbReference>
<dbReference type="HAMAP" id="MF_01937">
    <property type="entry name" value="MenA_1"/>
    <property type="match status" value="1"/>
</dbReference>
<feature type="transmembrane region" description="Helical" evidence="8">
    <location>
        <begin position="273"/>
        <end position="297"/>
    </location>
</feature>
<dbReference type="NCBIfam" id="NF004751">
    <property type="entry name" value="PRK06080.1-3"/>
    <property type="match status" value="1"/>
</dbReference>
<comment type="catalytic activity">
    <reaction evidence="8">
        <text>an all-trans-polyprenyl diphosphate + 1,4-dihydroxy-2-naphthoate + H(+) = a 2-demethylmenaquinol + CO2 + diphosphate</text>
        <dbReference type="Rhea" id="RHEA:26478"/>
        <dbReference type="Rhea" id="RHEA-COMP:9563"/>
        <dbReference type="Rhea" id="RHEA-COMP:9564"/>
        <dbReference type="ChEBI" id="CHEBI:11173"/>
        <dbReference type="ChEBI" id="CHEBI:15378"/>
        <dbReference type="ChEBI" id="CHEBI:16526"/>
        <dbReference type="ChEBI" id="CHEBI:33019"/>
        <dbReference type="ChEBI" id="CHEBI:55437"/>
        <dbReference type="ChEBI" id="CHEBI:58914"/>
        <dbReference type="EC" id="2.5.1.74"/>
    </reaction>
</comment>
<comment type="function">
    <text evidence="8">Conversion of 1,4-dihydroxy-2-naphthoate (DHNA) to demethylmenaquinone (DMK).</text>
</comment>
<feature type="transmembrane region" description="Helical" evidence="8">
    <location>
        <begin position="183"/>
        <end position="206"/>
    </location>
</feature>
<dbReference type="InterPro" id="IPR044878">
    <property type="entry name" value="UbiA_sf"/>
</dbReference>
<accession>A0AAV3K9U0</accession>
<dbReference type="EC" id="2.5.1.74" evidence="8 9"/>
<dbReference type="Gene3D" id="1.10.357.140">
    <property type="entry name" value="UbiA prenyltransferase"/>
    <property type="match status" value="1"/>
</dbReference>
<evidence type="ECO:0000256" key="4">
    <source>
        <dbReference type="ARBA" id="ARBA00022679"/>
    </source>
</evidence>
<dbReference type="EMBL" id="AMWE01000004">
    <property type="protein sequence ID" value="ERO57405.1"/>
    <property type="molecule type" value="Genomic_DNA"/>
</dbReference>
<dbReference type="NCBIfam" id="TIGR00751">
    <property type="entry name" value="menA"/>
    <property type="match status" value="1"/>
</dbReference>
<dbReference type="NCBIfam" id="NF004750">
    <property type="entry name" value="PRK06080.1-2"/>
    <property type="match status" value="1"/>
</dbReference>
<keyword evidence="7 8" id="KW-0472">Membrane</keyword>
<dbReference type="InterPro" id="IPR026046">
    <property type="entry name" value="UBIAD1"/>
</dbReference>
<dbReference type="GO" id="GO:0042371">
    <property type="term" value="P:vitamin K biosynthetic process"/>
    <property type="evidence" value="ECO:0007669"/>
    <property type="project" value="TreeGrafter"/>
</dbReference>
<name>A0AAV3K9U0_9GAMM</name>
<comment type="caution">
    <text evidence="10">The sequence shown here is derived from an EMBL/GenBank/DDBJ whole genome shotgun (WGS) entry which is preliminary data.</text>
</comment>
<dbReference type="InterPro" id="IPR000537">
    <property type="entry name" value="UbiA_prenyltransferase"/>
</dbReference>
<dbReference type="CDD" id="cd13962">
    <property type="entry name" value="PT_UbiA_UBIAD1"/>
    <property type="match status" value="1"/>
</dbReference>
<evidence type="ECO:0000256" key="3">
    <source>
        <dbReference type="ARBA" id="ARBA00022475"/>
    </source>
</evidence>
<evidence type="ECO:0000313" key="10">
    <source>
        <dbReference type="EMBL" id="ERO57405.1"/>
    </source>
</evidence>
<dbReference type="Pfam" id="PF01040">
    <property type="entry name" value="UbiA"/>
    <property type="match status" value="1"/>
</dbReference>
<comment type="pathway">
    <text evidence="8">Quinol/quinone metabolism; menaquinone biosynthesis; menaquinol from 1,4-dihydroxy-2-naphthoate: step 1/2.</text>
</comment>
<evidence type="ECO:0000256" key="6">
    <source>
        <dbReference type="ARBA" id="ARBA00022989"/>
    </source>
</evidence>
<proteinExistence type="inferred from homology"/>
<evidence type="ECO:0000256" key="9">
    <source>
        <dbReference type="NCBIfam" id="TIGR00751"/>
    </source>
</evidence>
<dbReference type="PIRSF" id="PIRSF005355">
    <property type="entry name" value="UBIAD1"/>
    <property type="match status" value="1"/>
</dbReference>
<reference evidence="11" key="1">
    <citation type="journal article" date="2013" name="Diversity">
        <title>Genome Sequence of Dickeya solani, a New soft Rot Pathogen of Potato, Suggests its Emergence May Be Related to a Novel Combination of Non-Ribosomal Peptide/Polyketide Synthetase Clusters.</title>
        <authorList>
            <person name="Garlant L."/>
            <person name="Koskinen P."/>
            <person name="Rouhiainen L."/>
            <person name="Laine P."/>
            <person name="Paulin L."/>
            <person name="Auvinen P."/>
            <person name="Holm L."/>
            <person name="Pirhonen M."/>
        </authorList>
    </citation>
    <scope>NUCLEOTIDE SEQUENCE [LARGE SCALE GENOMIC DNA]</scope>
    <source>
        <strain evidence="11">D s0432-1</strain>
    </source>
</reference>
<organism evidence="10 11">
    <name type="scientific">Dickeya solani D s0432-1</name>
    <dbReference type="NCBI Taxonomy" id="1231725"/>
    <lineage>
        <taxon>Bacteria</taxon>
        <taxon>Pseudomonadati</taxon>
        <taxon>Pseudomonadota</taxon>
        <taxon>Gammaproteobacteria</taxon>
        <taxon>Enterobacterales</taxon>
        <taxon>Pectobacteriaceae</taxon>
        <taxon>Dickeya</taxon>
    </lineage>
</organism>
<gene>
    <name evidence="8" type="primary">menA</name>
    <name evidence="10" type="ORF">A544_3996</name>
</gene>
<dbReference type="GO" id="GO:0005886">
    <property type="term" value="C:plasma membrane"/>
    <property type="evidence" value="ECO:0007669"/>
    <property type="project" value="UniProtKB-SubCell"/>
</dbReference>
<evidence type="ECO:0000256" key="8">
    <source>
        <dbReference type="HAMAP-Rule" id="MF_01937"/>
    </source>
</evidence>